<evidence type="ECO:0000313" key="2">
    <source>
        <dbReference type="EMBL" id="CAH1970286.1"/>
    </source>
</evidence>
<evidence type="ECO:0000256" key="1">
    <source>
        <dbReference type="SAM" id="MobiDB-lite"/>
    </source>
</evidence>
<comment type="caution">
    <text evidence="2">The sequence shown here is derived from an EMBL/GenBank/DDBJ whole genome shotgun (WGS) entry which is preliminary data.</text>
</comment>
<accession>A0A9P0P625</accession>
<proteinExistence type="predicted"/>
<keyword evidence="3" id="KW-1185">Reference proteome</keyword>
<gene>
    <name evidence="2" type="ORF">ACAOBT_LOCUS8845</name>
</gene>
<dbReference type="EMBL" id="CAKOFQ010006773">
    <property type="protein sequence ID" value="CAH1970286.1"/>
    <property type="molecule type" value="Genomic_DNA"/>
</dbReference>
<protein>
    <submittedName>
        <fullName evidence="2">Uncharacterized protein</fullName>
    </submittedName>
</protein>
<dbReference type="Proteomes" id="UP001152888">
    <property type="component" value="Unassembled WGS sequence"/>
</dbReference>
<sequence length="461" mass="52190">MSENTTSRRSVESCNCKVSGQILTYDQCVNCCRKNDDHQFCRRDAACVYRQSAAISNKTNPPKCPCSLAKTELANRPISLKERCLGCCDDTKFTFNRLISICEMNPDCIINMYKTRSDKGSLLPDIQTENTPENLMIDKNMEASDSDREKNNPRSILIGMKPPQDETAFKKIPLDGESKGNPHPPTSTRLSQWSNRGPSIIWSYYDPEGSIKDTVSPEPDYYPKSTSELVLFSYDSYNYQAPAKGRSWYREIDHEEWRKAQKAPSIITTVTENVPSNLENEPSKAQIIPDSNEQMLHRAADSRESDTKIGGMDDPIPLNIFFNRESALTTSRHTHFKDSVGSRRENLHQPTTKRKSISFAKHVDAPVPTNFGSNGGSELSVLNEVIMLQHGQKNSIDSSTPSVVAERCGRILRFLPWHWKCFKRKKTKNTEGRSHSIRRSLVDNASTGLSVHEHRMKSSIY</sequence>
<dbReference type="AlphaFoldDB" id="A0A9P0P625"/>
<organism evidence="2 3">
    <name type="scientific">Acanthoscelides obtectus</name>
    <name type="common">Bean weevil</name>
    <name type="synonym">Bruchus obtectus</name>
    <dbReference type="NCBI Taxonomy" id="200917"/>
    <lineage>
        <taxon>Eukaryota</taxon>
        <taxon>Metazoa</taxon>
        <taxon>Ecdysozoa</taxon>
        <taxon>Arthropoda</taxon>
        <taxon>Hexapoda</taxon>
        <taxon>Insecta</taxon>
        <taxon>Pterygota</taxon>
        <taxon>Neoptera</taxon>
        <taxon>Endopterygota</taxon>
        <taxon>Coleoptera</taxon>
        <taxon>Polyphaga</taxon>
        <taxon>Cucujiformia</taxon>
        <taxon>Chrysomeloidea</taxon>
        <taxon>Chrysomelidae</taxon>
        <taxon>Bruchinae</taxon>
        <taxon>Bruchini</taxon>
        <taxon>Acanthoscelides</taxon>
    </lineage>
</organism>
<dbReference type="OrthoDB" id="10249039at2759"/>
<reference evidence="2" key="1">
    <citation type="submission" date="2022-03" db="EMBL/GenBank/DDBJ databases">
        <authorList>
            <person name="Sayadi A."/>
        </authorList>
    </citation>
    <scope>NUCLEOTIDE SEQUENCE</scope>
</reference>
<evidence type="ECO:0000313" key="3">
    <source>
        <dbReference type="Proteomes" id="UP001152888"/>
    </source>
</evidence>
<feature type="compositionally biased region" description="Basic and acidic residues" evidence="1">
    <location>
        <begin position="336"/>
        <end position="347"/>
    </location>
</feature>
<name>A0A9P0P625_ACAOB</name>
<feature type="region of interest" description="Disordered" evidence="1">
    <location>
        <begin position="333"/>
        <end position="352"/>
    </location>
</feature>